<dbReference type="RefSeq" id="WP_176253503.1">
    <property type="nucleotide sequence ID" value="NZ_BAABXL010000001.1"/>
</dbReference>
<evidence type="ECO:0000256" key="5">
    <source>
        <dbReference type="ARBA" id="ARBA00022801"/>
    </source>
</evidence>
<keyword evidence="6" id="KW-1133">Transmembrane helix</keyword>
<dbReference type="EC" id="3.4.21.89" evidence="4 6"/>
<comment type="caution">
    <text evidence="8">The sequence shown here is derived from an EMBL/GenBank/DDBJ whole genome shotgun (WGS) entry which is preliminary data.</text>
</comment>
<dbReference type="Pfam" id="PF10502">
    <property type="entry name" value="Peptidase_S26"/>
    <property type="match status" value="1"/>
</dbReference>
<dbReference type="EMBL" id="BAABXL010000001">
    <property type="protein sequence ID" value="GAA6268588.1"/>
    <property type="molecule type" value="Genomic_DNA"/>
</dbReference>
<evidence type="ECO:0000313" key="8">
    <source>
        <dbReference type="EMBL" id="GAA6268588.1"/>
    </source>
</evidence>
<evidence type="ECO:0000256" key="1">
    <source>
        <dbReference type="ARBA" id="ARBA00000677"/>
    </source>
</evidence>
<dbReference type="PANTHER" id="PTHR43390:SF1">
    <property type="entry name" value="CHLOROPLAST PROCESSING PEPTIDASE"/>
    <property type="match status" value="1"/>
</dbReference>
<dbReference type="InterPro" id="IPR000223">
    <property type="entry name" value="Pept_S26A_signal_pept_1"/>
</dbReference>
<dbReference type="PRINTS" id="PR00727">
    <property type="entry name" value="LEADERPTASE"/>
</dbReference>
<accession>A0ABQ0AX27</accession>
<evidence type="ECO:0000256" key="2">
    <source>
        <dbReference type="ARBA" id="ARBA00004401"/>
    </source>
</evidence>
<protein>
    <recommendedName>
        <fullName evidence="4 6">Signal peptidase I</fullName>
        <ecNumber evidence="4 6">3.4.21.89</ecNumber>
    </recommendedName>
</protein>
<proteinExistence type="inferred from homology"/>
<dbReference type="PROSITE" id="PS00760">
    <property type="entry name" value="SPASE_I_2"/>
    <property type="match status" value="1"/>
</dbReference>
<gene>
    <name evidence="8" type="primary">lepB_2</name>
    <name evidence="8" type="ORF">F130042H8_16480</name>
</gene>
<dbReference type="InterPro" id="IPR019757">
    <property type="entry name" value="Pept_S26A_signal_pept_1_Lys-AS"/>
</dbReference>
<dbReference type="InterPro" id="IPR036286">
    <property type="entry name" value="LexA/Signal_pep-like_sf"/>
</dbReference>
<comment type="catalytic activity">
    <reaction evidence="1 6">
        <text>Cleavage of hydrophobic, N-terminal signal or leader sequences from secreted and periplasmic proteins.</text>
        <dbReference type="EC" id="3.4.21.89"/>
    </reaction>
</comment>
<keyword evidence="9" id="KW-1185">Reference proteome</keyword>
<feature type="transmembrane region" description="Helical" evidence="6">
    <location>
        <begin position="16"/>
        <end position="37"/>
    </location>
</feature>
<dbReference type="Gene3D" id="2.10.109.10">
    <property type="entry name" value="Umud Fragment, subunit A"/>
    <property type="match status" value="1"/>
</dbReference>
<keyword evidence="5 6" id="KW-0378">Hydrolase</keyword>
<comment type="similarity">
    <text evidence="3 6">Belongs to the peptidase S26 family.</text>
</comment>
<dbReference type="CDD" id="cd06530">
    <property type="entry name" value="S26_SPase_I"/>
    <property type="match status" value="1"/>
</dbReference>
<dbReference type="SUPFAM" id="SSF51306">
    <property type="entry name" value="LexA/Signal peptidase"/>
    <property type="match status" value="1"/>
</dbReference>
<organism evidence="8 9">
    <name type="scientific">Enterocloster alcoholdehydrogenati</name>
    <dbReference type="NCBI Taxonomy" id="2547410"/>
    <lineage>
        <taxon>Bacteria</taxon>
        <taxon>Bacillati</taxon>
        <taxon>Bacillota</taxon>
        <taxon>Clostridia</taxon>
        <taxon>Lachnospirales</taxon>
        <taxon>Lachnospiraceae</taxon>
        <taxon>Enterocloster</taxon>
    </lineage>
</organism>
<feature type="domain" description="Peptidase S26" evidence="7">
    <location>
        <begin position="16"/>
        <end position="171"/>
    </location>
</feature>
<evidence type="ECO:0000256" key="4">
    <source>
        <dbReference type="ARBA" id="ARBA00013208"/>
    </source>
</evidence>
<dbReference type="InterPro" id="IPR019533">
    <property type="entry name" value="Peptidase_S26"/>
</dbReference>
<dbReference type="PANTHER" id="PTHR43390">
    <property type="entry name" value="SIGNAL PEPTIDASE I"/>
    <property type="match status" value="1"/>
</dbReference>
<keyword evidence="6" id="KW-0472">Membrane</keyword>
<reference evidence="8 9" key="1">
    <citation type="submission" date="2024-04" db="EMBL/GenBank/DDBJ databases">
        <title>Defined microbial consortia suppress multidrug-resistant proinflammatory Enterobacteriaceae via ecological control.</title>
        <authorList>
            <person name="Furuichi M."/>
            <person name="Kawaguchi T."/>
            <person name="Pust M."/>
            <person name="Yasuma K."/>
            <person name="Plichta D."/>
            <person name="Hasegawa N."/>
            <person name="Ohya T."/>
            <person name="Bhattarai S."/>
            <person name="Sasajima S."/>
            <person name="Aoto Y."/>
            <person name="Tuganbaev T."/>
            <person name="Yaginuma M."/>
            <person name="Ueda M."/>
            <person name="Okahashi N."/>
            <person name="Amafuji K."/>
            <person name="Kiridooshi Y."/>
            <person name="Sugita K."/>
            <person name="Strazar M."/>
            <person name="Skelly A."/>
            <person name="Suda W."/>
            <person name="Hattori M."/>
            <person name="Nakamoto N."/>
            <person name="Caballero S."/>
            <person name="Norman J."/>
            <person name="Olle B."/>
            <person name="Tanoue T."/>
            <person name="Arita M."/>
            <person name="Bucci V."/>
            <person name="Atarashi K."/>
            <person name="Xavier R."/>
            <person name="Honda K."/>
        </authorList>
    </citation>
    <scope>NUCLEOTIDE SEQUENCE [LARGE SCALE GENOMIC DNA]</scope>
    <source>
        <strain evidence="9">f13</strain>
    </source>
</reference>
<evidence type="ECO:0000313" key="9">
    <source>
        <dbReference type="Proteomes" id="UP001600894"/>
    </source>
</evidence>
<sequence length="186" mass="20633">MDFYINEETAWLRKSVSWIVNVVVVLACAWFLVYGFGEQVKVSGNSMQPVLDGGDVVLTDRLSYVIGKPQRFDIVVFEREDGKKNVKRVIGLPGETVQIKNGIVLIDGEPLKAPAQLEQVSLAGRAESPVQLSDGEYFLLGDNRDSSEDSRFANVGNVTLEQISGKVWLRFLPLLKIGFISGKERS</sequence>
<dbReference type="NCBIfam" id="TIGR02227">
    <property type="entry name" value="sigpep_I_bact"/>
    <property type="match status" value="1"/>
</dbReference>
<comment type="subcellular location">
    <subcellularLocation>
        <location evidence="2">Cell membrane</location>
        <topology evidence="2">Single-pass type II membrane protein</topology>
    </subcellularLocation>
    <subcellularLocation>
        <location evidence="6">Membrane</location>
        <topology evidence="6">Single-pass type II membrane protein</topology>
    </subcellularLocation>
</comment>
<name>A0ABQ0AX27_9FIRM</name>
<dbReference type="Proteomes" id="UP001600894">
    <property type="component" value="Unassembled WGS sequence"/>
</dbReference>
<keyword evidence="6" id="KW-0812">Transmembrane</keyword>
<evidence type="ECO:0000256" key="6">
    <source>
        <dbReference type="RuleBase" id="RU362042"/>
    </source>
</evidence>
<evidence type="ECO:0000256" key="3">
    <source>
        <dbReference type="ARBA" id="ARBA00009370"/>
    </source>
</evidence>
<keyword evidence="6" id="KW-0645">Protease</keyword>
<evidence type="ECO:0000259" key="7">
    <source>
        <dbReference type="Pfam" id="PF10502"/>
    </source>
</evidence>